<evidence type="ECO:0000313" key="3">
    <source>
        <dbReference type="EMBL" id="SFN63519.1"/>
    </source>
</evidence>
<gene>
    <name evidence="3" type="ORF">SAMN04487961_3556</name>
</gene>
<dbReference type="InterPro" id="IPR003346">
    <property type="entry name" value="Transposase_20"/>
</dbReference>
<feature type="domain" description="Transposase IS110-like N-terminal" evidence="1">
    <location>
        <begin position="5"/>
        <end position="137"/>
    </location>
</feature>
<dbReference type="NCBIfam" id="NF033542">
    <property type="entry name" value="transpos_IS110"/>
    <property type="match status" value="1"/>
</dbReference>
<evidence type="ECO:0000313" key="4">
    <source>
        <dbReference type="Proteomes" id="UP000199339"/>
    </source>
</evidence>
<sequence length="337" mass="38485">MTLFCAIDLHSNNSVAVVLDENDSVLYQERLPNDLPTIERALQPFQNDLYGVAVESTFNWYWLVDGLQAAGHHVMLVNTHAVQQYKGLKHTNDVSDARWLAHLMRLGILPTGYIYPYEQRTLRDLLRQRLFLNRERVMHLLSAQCQIRRCTGLQVACTELKRASTQLLELHQHPNLQFALRCHLAMLQVLNGQIESIERQVTKQTQDNPYLQSLLTVDGIGPILGQTIALETGDIDRFPTVGQFASYCRCVNSQRLSNGKAKGRNNTRNGNKYLSWAFVEAAHSIIRHNKVAHRFYQRKRAQKNGALATKALAHKLARACYYVMRDGVAFDETRLFA</sequence>
<feature type="domain" description="Transposase IS116/IS110/IS902 C-terminal" evidence="2">
    <location>
        <begin position="213"/>
        <end position="297"/>
    </location>
</feature>
<dbReference type="OrthoDB" id="1523051at2"/>
<dbReference type="Pfam" id="PF02371">
    <property type="entry name" value="Transposase_20"/>
    <property type="match status" value="1"/>
</dbReference>
<proteinExistence type="predicted"/>
<dbReference type="GO" id="GO:0006313">
    <property type="term" value="P:DNA transposition"/>
    <property type="evidence" value="ECO:0007669"/>
    <property type="project" value="InterPro"/>
</dbReference>
<dbReference type="RefSeq" id="WP_092006926.1">
    <property type="nucleotide sequence ID" value="NZ_FOUR01000014.1"/>
</dbReference>
<dbReference type="GO" id="GO:0003677">
    <property type="term" value="F:DNA binding"/>
    <property type="evidence" value="ECO:0007669"/>
    <property type="project" value="InterPro"/>
</dbReference>
<dbReference type="PANTHER" id="PTHR33055">
    <property type="entry name" value="TRANSPOSASE FOR INSERTION SEQUENCE ELEMENT IS1111A"/>
    <property type="match status" value="1"/>
</dbReference>
<keyword evidence="4" id="KW-1185">Reference proteome</keyword>
<dbReference type="Proteomes" id="UP000199339">
    <property type="component" value="Unassembled WGS sequence"/>
</dbReference>
<dbReference type="Pfam" id="PF01548">
    <property type="entry name" value="DEDD_Tnp_IS110"/>
    <property type="match status" value="1"/>
</dbReference>
<name>A0A1I5AMT7_9GAMM</name>
<dbReference type="InterPro" id="IPR047650">
    <property type="entry name" value="Transpos_IS110"/>
</dbReference>
<dbReference type="PANTHER" id="PTHR33055:SF15">
    <property type="entry name" value="TRANSPOSASE-RELATED"/>
    <property type="match status" value="1"/>
</dbReference>
<protein>
    <submittedName>
        <fullName evidence="3">Transposase</fullName>
    </submittedName>
</protein>
<dbReference type="EMBL" id="FOUR01000014">
    <property type="protein sequence ID" value="SFN63519.1"/>
    <property type="molecule type" value="Genomic_DNA"/>
</dbReference>
<organism evidence="3 4">
    <name type="scientific">Marinobacter pelagius</name>
    <dbReference type="NCBI Taxonomy" id="379482"/>
    <lineage>
        <taxon>Bacteria</taxon>
        <taxon>Pseudomonadati</taxon>
        <taxon>Pseudomonadota</taxon>
        <taxon>Gammaproteobacteria</taxon>
        <taxon>Pseudomonadales</taxon>
        <taxon>Marinobacteraceae</taxon>
        <taxon>Marinobacter</taxon>
    </lineage>
</organism>
<dbReference type="GO" id="GO:0004803">
    <property type="term" value="F:transposase activity"/>
    <property type="evidence" value="ECO:0007669"/>
    <property type="project" value="InterPro"/>
</dbReference>
<evidence type="ECO:0000259" key="1">
    <source>
        <dbReference type="Pfam" id="PF01548"/>
    </source>
</evidence>
<dbReference type="AlphaFoldDB" id="A0A1I5AMT7"/>
<accession>A0A1I5AMT7</accession>
<evidence type="ECO:0000259" key="2">
    <source>
        <dbReference type="Pfam" id="PF02371"/>
    </source>
</evidence>
<reference evidence="4" key="1">
    <citation type="submission" date="2016-10" db="EMBL/GenBank/DDBJ databases">
        <authorList>
            <person name="Varghese N."/>
            <person name="Submissions S."/>
        </authorList>
    </citation>
    <scope>NUCLEOTIDE SEQUENCE [LARGE SCALE GENOMIC DNA]</scope>
    <source>
        <strain evidence="4">CGMCC 1.6775</strain>
    </source>
</reference>
<dbReference type="InterPro" id="IPR002525">
    <property type="entry name" value="Transp_IS110-like_N"/>
</dbReference>